<comment type="catalytic activity">
    <reaction evidence="9">
        <text>2,5-diamino-6-hydroxy-4-(5-phosphoribosylamino)-pyrimidine + H2O + H(+) = 5-amino-6-(5-phospho-D-ribosylamino)uracil + NH4(+)</text>
        <dbReference type="Rhea" id="RHEA:21868"/>
        <dbReference type="ChEBI" id="CHEBI:15377"/>
        <dbReference type="ChEBI" id="CHEBI:15378"/>
        <dbReference type="ChEBI" id="CHEBI:28938"/>
        <dbReference type="ChEBI" id="CHEBI:58453"/>
        <dbReference type="ChEBI" id="CHEBI:58614"/>
        <dbReference type="EC" id="3.5.4.26"/>
    </reaction>
</comment>
<dbReference type="UniPathway" id="UPA00275">
    <property type="reaction ID" value="UER00401"/>
</dbReference>
<evidence type="ECO:0000313" key="14">
    <source>
        <dbReference type="EMBL" id="KGO06244.1"/>
    </source>
</evidence>
<dbReference type="GO" id="GO:0009231">
    <property type="term" value="P:riboflavin biosynthetic process"/>
    <property type="evidence" value="ECO:0007669"/>
    <property type="project" value="UniProtKB-UniPathway"/>
</dbReference>
<feature type="binding site" evidence="12">
    <location>
        <position position="102"/>
    </location>
    <ligand>
        <name>Zn(2+)</name>
        <dbReference type="ChEBI" id="CHEBI:29105"/>
        <note>catalytic</note>
    </ligand>
</feature>
<feature type="domain" description="CMP/dCMP-type deaminase" evidence="13">
    <location>
        <begin position="15"/>
        <end position="141"/>
    </location>
</feature>
<dbReference type="SUPFAM" id="SSF53597">
    <property type="entry name" value="Dihydrofolate reductase-like"/>
    <property type="match status" value="1"/>
</dbReference>
<keyword evidence="7 9" id="KW-0560">Oxidoreductase</keyword>
<evidence type="ECO:0000313" key="15">
    <source>
        <dbReference type="Proteomes" id="UP000030140"/>
    </source>
</evidence>
<protein>
    <recommendedName>
        <fullName evidence="9">Riboflavin biosynthesis protein RibD</fullName>
    </recommendedName>
    <domain>
        <recommendedName>
            <fullName evidence="9">Diaminohydroxyphosphoribosylaminopyrimidine deaminase</fullName>
            <shortName evidence="9">DRAP deaminase</shortName>
            <ecNumber evidence="9">3.5.4.26</ecNumber>
        </recommendedName>
        <alternativeName>
            <fullName evidence="9">Riboflavin-specific deaminase</fullName>
        </alternativeName>
    </domain>
    <domain>
        <recommendedName>
            <fullName evidence="9">5-amino-6-(5-phosphoribosylamino)uracil reductase</fullName>
            <ecNumber evidence="9">1.1.1.193</ecNumber>
        </recommendedName>
        <alternativeName>
            <fullName evidence="9">HTP reductase</fullName>
        </alternativeName>
    </domain>
</protein>
<dbReference type="AlphaFoldDB" id="A0A0A2GSF9"/>
<feature type="binding site" evidence="11">
    <location>
        <position position="228"/>
    </location>
    <ligand>
        <name>substrate</name>
    </ligand>
</feature>
<comment type="similarity">
    <text evidence="5 9">In the C-terminal section; belongs to the HTP reductase family.</text>
</comment>
<keyword evidence="6 9" id="KW-0521">NADP</keyword>
<sequence>MVCSSLLNVYFCDVKIHNTYIKRCIALAKNGLPAAMPNPSVGAVLVHNDTIIAEGYTSAYGGPHAEVNCIAFAKANTPELIAKSTLYVSLEPCSHWGKTPPCADLVIDSGIKRVVIGTIDPFAKVAGAGIKKLMQAGVDVTVGVLDKECQDVNKRFFTYHNEKRPFIILKWAETANGFIAPATRDKQEPVWITNSHSRQLVHKLRSEEMGILVGGKTVIEDNPTLTTRDWHGSNPTRIVIDTQGNLSKELHIFNNEAPTIVLNDSDPKSICKELFEHNIQSVIVEGGAATLQGFIDTALWDEARVFTGLTNFNAGIKAPKKTSQFTLQSSQHIQGDRLDTYTRSDS</sequence>
<dbReference type="GO" id="GO:0046872">
    <property type="term" value="F:metal ion binding"/>
    <property type="evidence" value="ECO:0007669"/>
    <property type="project" value="UniProtKB-KW"/>
</dbReference>
<evidence type="ECO:0000256" key="12">
    <source>
        <dbReference type="PIRSR" id="PIRSR006769-3"/>
    </source>
</evidence>
<dbReference type="Pfam" id="PF00383">
    <property type="entry name" value="dCMP_cyt_deam_1"/>
    <property type="match status" value="1"/>
</dbReference>
<keyword evidence="15" id="KW-1185">Reference proteome</keyword>
<dbReference type="InterPro" id="IPR024072">
    <property type="entry name" value="DHFR-like_dom_sf"/>
</dbReference>
<dbReference type="Gene3D" id="3.40.430.10">
    <property type="entry name" value="Dihydrofolate Reductase, subunit A"/>
    <property type="match status" value="1"/>
</dbReference>
<name>A0A0A2GSF9_9FLAO</name>
<evidence type="ECO:0000256" key="7">
    <source>
        <dbReference type="ARBA" id="ARBA00023002"/>
    </source>
</evidence>
<feature type="binding site" evidence="11">
    <location>
        <position position="285"/>
    </location>
    <ligand>
        <name>substrate</name>
    </ligand>
</feature>
<reference evidence="14 15" key="1">
    <citation type="submission" date="2014-10" db="EMBL/GenBank/DDBJ databases">
        <title>Draft genome sequence of the proteorhodopsin-containing marine bacterium Dokdonia donghaensis.</title>
        <authorList>
            <person name="Gomez-Consarnau L."/>
            <person name="Gonzalez J.M."/>
            <person name="Riedel T."/>
            <person name="Jaenicke S."/>
            <person name="Wagner-Doebler I."/>
            <person name="Fuhrman J.A."/>
        </authorList>
    </citation>
    <scope>NUCLEOTIDE SEQUENCE [LARGE SCALE GENOMIC DNA]</scope>
    <source>
        <strain evidence="14 15">DSW-1</strain>
    </source>
</reference>
<dbReference type="PIRSF" id="PIRSF006769">
    <property type="entry name" value="RibD"/>
    <property type="match status" value="1"/>
</dbReference>
<keyword evidence="9 12" id="KW-0862">Zinc</keyword>
<accession>A0A0A2GSF9</accession>
<dbReference type="PANTHER" id="PTHR38011">
    <property type="entry name" value="DIHYDROFOLATE REDUCTASE FAMILY PROTEIN (AFU_ORTHOLOGUE AFUA_8G06820)"/>
    <property type="match status" value="1"/>
</dbReference>
<feature type="active site" description="Proton donor" evidence="10">
    <location>
        <position position="66"/>
    </location>
</feature>
<evidence type="ECO:0000256" key="11">
    <source>
        <dbReference type="PIRSR" id="PIRSR006769-2"/>
    </source>
</evidence>
<feature type="binding site" evidence="11">
    <location>
        <begin position="287"/>
        <end position="293"/>
    </location>
    <ligand>
        <name>NADP(+)</name>
        <dbReference type="ChEBI" id="CHEBI:58349"/>
    </ligand>
</feature>
<feature type="binding site" evidence="11">
    <location>
        <position position="221"/>
    </location>
    <ligand>
        <name>NADP(+)</name>
        <dbReference type="ChEBI" id="CHEBI:58349"/>
    </ligand>
</feature>
<feature type="binding site" evidence="11">
    <location>
        <position position="217"/>
    </location>
    <ligand>
        <name>NADP(+)</name>
        <dbReference type="ChEBI" id="CHEBI:58349"/>
    </ligand>
</feature>
<organism evidence="14 15">
    <name type="scientific">Dokdonia donghaensis DSW-1</name>
    <dbReference type="NCBI Taxonomy" id="1300343"/>
    <lineage>
        <taxon>Bacteria</taxon>
        <taxon>Pseudomonadati</taxon>
        <taxon>Bacteroidota</taxon>
        <taxon>Flavobacteriia</taxon>
        <taxon>Flavobacteriales</taxon>
        <taxon>Flavobacteriaceae</taxon>
        <taxon>Dokdonia</taxon>
    </lineage>
</organism>
<dbReference type="SUPFAM" id="SSF53927">
    <property type="entry name" value="Cytidine deaminase-like"/>
    <property type="match status" value="1"/>
</dbReference>
<proteinExistence type="inferred from homology"/>
<gene>
    <name evidence="14" type="ORF">NV36_04940</name>
</gene>
<dbReference type="InterPro" id="IPR004794">
    <property type="entry name" value="Eubact_RibD"/>
</dbReference>
<dbReference type="PANTHER" id="PTHR38011:SF7">
    <property type="entry name" value="2,5-DIAMINO-6-RIBOSYLAMINO-4(3H)-PYRIMIDINONE 5'-PHOSPHATE REDUCTASE"/>
    <property type="match status" value="1"/>
</dbReference>
<evidence type="ECO:0000256" key="10">
    <source>
        <dbReference type="PIRSR" id="PIRSR006769-1"/>
    </source>
</evidence>
<evidence type="ECO:0000256" key="5">
    <source>
        <dbReference type="ARBA" id="ARBA00007417"/>
    </source>
</evidence>
<comment type="similarity">
    <text evidence="4 9">In the N-terminal section; belongs to the cytidine and deoxycytidylate deaminase family.</text>
</comment>
<evidence type="ECO:0000256" key="2">
    <source>
        <dbReference type="ARBA" id="ARBA00004882"/>
    </source>
</evidence>
<comment type="caution">
    <text evidence="14">The sequence shown here is derived from an EMBL/GenBank/DDBJ whole genome shotgun (WGS) entry which is preliminary data.</text>
</comment>
<feature type="binding site" evidence="12">
    <location>
        <position position="64"/>
    </location>
    <ligand>
        <name>Zn(2+)</name>
        <dbReference type="ChEBI" id="CHEBI:29105"/>
        <note>catalytic</note>
    </ligand>
</feature>
<keyword evidence="9" id="KW-0686">Riboflavin biosynthesis</keyword>
<comment type="function">
    <text evidence="1 9">Converts 2,5-diamino-6-(ribosylamino)-4(3h)-pyrimidinone 5'-phosphate into 5-amino-6-(ribosylamino)-2,4(1h,3h)-pyrimidinedione 5'-phosphate.</text>
</comment>
<comment type="pathway">
    <text evidence="2 9">Cofactor biosynthesis; riboflavin biosynthesis; 5-amino-6-(D-ribitylamino)uracil from GTP: step 2/4.</text>
</comment>
<dbReference type="Pfam" id="PF01872">
    <property type="entry name" value="RibD_C"/>
    <property type="match status" value="1"/>
</dbReference>
<dbReference type="GO" id="GO:0008835">
    <property type="term" value="F:diaminohydroxyphosphoribosylaminopyrimidine deaminase activity"/>
    <property type="evidence" value="ECO:0007669"/>
    <property type="project" value="UniProtKB-EC"/>
</dbReference>
<dbReference type="EC" id="1.1.1.193" evidence="9"/>
<feature type="binding site" evidence="11">
    <location>
        <position position="225"/>
    </location>
    <ligand>
        <name>substrate</name>
    </ligand>
</feature>
<dbReference type="InterPro" id="IPR016193">
    <property type="entry name" value="Cytidine_deaminase-like"/>
</dbReference>
<dbReference type="InterPro" id="IPR002125">
    <property type="entry name" value="CMP_dCMP_dom"/>
</dbReference>
<comment type="catalytic activity">
    <reaction evidence="9">
        <text>5-amino-6-(5-phospho-D-ribitylamino)uracil + NADP(+) = 5-amino-6-(5-phospho-D-ribosylamino)uracil + NADPH + H(+)</text>
        <dbReference type="Rhea" id="RHEA:17845"/>
        <dbReference type="ChEBI" id="CHEBI:15378"/>
        <dbReference type="ChEBI" id="CHEBI:57783"/>
        <dbReference type="ChEBI" id="CHEBI:58349"/>
        <dbReference type="ChEBI" id="CHEBI:58421"/>
        <dbReference type="ChEBI" id="CHEBI:58453"/>
        <dbReference type="EC" id="1.1.1.193"/>
    </reaction>
</comment>
<dbReference type="Gene3D" id="3.40.140.10">
    <property type="entry name" value="Cytidine Deaminase, domain 2"/>
    <property type="match status" value="1"/>
</dbReference>
<evidence type="ECO:0000256" key="3">
    <source>
        <dbReference type="ARBA" id="ARBA00004910"/>
    </source>
</evidence>
<comment type="cofactor">
    <cofactor evidence="9 12">
        <name>Zn(2+)</name>
        <dbReference type="ChEBI" id="CHEBI:29105"/>
    </cofactor>
    <text evidence="9 12">Binds 1 zinc ion.</text>
</comment>
<evidence type="ECO:0000256" key="9">
    <source>
        <dbReference type="PIRNR" id="PIRNR006769"/>
    </source>
</evidence>
<dbReference type="PROSITE" id="PS51747">
    <property type="entry name" value="CYT_DCMP_DEAMINASES_2"/>
    <property type="match status" value="1"/>
</dbReference>
<comment type="pathway">
    <text evidence="3 9">Cofactor biosynthesis; riboflavin biosynthesis; 5-amino-6-(D-ribitylamino)uracil from GTP: step 3/4.</text>
</comment>
<dbReference type="NCBIfam" id="TIGR00326">
    <property type="entry name" value="eubact_ribD"/>
    <property type="match status" value="1"/>
</dbReference>
<evidence type="ECO:0000256" key="1">
    <source>
        <dbReference type="ARBA" id="ARBA00002151"/>
    </source>
</evidence>
<dbReference type="Proteomes" id="UP000030140">
    <property type="component" value="Unassembled WGS sequence"/>
</dbReference>
<dbReference type="GO" id="GO:0008703">
    <property type="term" value="F:5-amino-6-(5-phosphoribosylamino)uracil reductase activity"/>
    <property type="evidence" value="ECO:0007669"/>
    <property type="project" value="UniProtKB-EC"/>
</dbReference>
<feature type="binding site" evidence="11">
    <location>
        <position position="205"/>
    </location>
    <ligand>
        <name>substrate</name>
    </ligand>
</feature>
<dbReference type="EC" id="3.5.4.26" evidence="9"/>
<dbReference type="EMBL" id="JSAQ01000001">
    <property type="protein sequence ID" value="KGO06244.1"/>
    <property type="molecule type" value="Genomic_DNA"/>
</dbReference>
<evidence type="ECO:0000256" key="4">
    <source>
        <dbReference type="ARBA" id="ARBA00005259"/>
    </source>
</evidence>
<keyword evidence="9 12" id="KW-0479">Metal-binding</keyword>
<dbReference type="CDD" id="cd01284">
    <property type="entry name" value="Riboflavin_deaminase-reductase"/>
    <property type="match status" value="1"/>
</dbReference>
<evidence type="ECO:0000256" key="8">
    <source>
        <dbReference type="ARBA" id="ARBA00023268"/>
    </source>
</evidence>
<feature type="binding site" evidence="11">
    <location>
        <position position="191"/>
    </location>
    <ligand>
        <name>NADP(+)</name>
        <dbReference type="ChEBI" id="CHEBI:58349"/>
    </ligand>
</feature>
<feature type="binding site" evidence="11">
    <location>
        <position position="242"/>
    </location>
    <ligand>
        <name>NADP(+)</name>
        <dbReference type="ChEBI" id="CHEBI:58349"/>
    </ligand>
</feature>
<feature type="binding site" evidence="12">
    <location>
        <position position="93"/>
    </location>
    <ligand>
        <name>Zn(2+)</name>
        <dbReference type="ChEBI" id="CHEBI:29105"/>
        <note>catalytic</note>
    </ligand>
</feature>
<dbReference type="InterPro" id="IPR050765">
    <property type="entry name" value="Riboflavin_Biosynth_HTPR"/>
</dbReference>
<evidence type="ECO:0000259" key="13">
    <source>
        <dbReference type="PROSITE" id="PS51747"/>
    </source>
</evidence>
<feature type="binding site" evidence="11">
    <location>
        <position position="172"/>
    </location>
    <ligand>
        <name>NADP(+)</name>
        <dbReference type="ChEBI" id="CHEBI:58349"/>
    </ligand>
</feature>
<keyword evidence="8" id="KW-0511">Multifunctional enzyme</keyword>
<keyword evidence="9" id="KW-0378">Hydrolase</keyword>
<evidence type="ECO:0000256" key="6">
    <source>
        <dbReference type="ARBA" id="ARBA00022857"/>
    </source>
</evidence>
<dbReference type="InterPro" id="IPR002734">
    <property type="entry name" value="RibDG_C"/>
</dbReference>